<feature type="domain" description="Beta-lactamase-related" evidence="1">
    <location>
        <begin position="73"/>
        <end position="411"/>
    </location>
</feature>
<dbReference type="EMBL" id="JABBGM010000001">
    <property type="protein sequence ID" value="NML92606.1"/>
    <property type="molecule type" value="Genomic_DNA"/>
</dbReference>
<organism evidence="2 3">
    <name type="scientific">Novosphingobium olei</name>
    <dbReference type="NCBI Taxonomy" id="2728851"/>
    <lineage>
        <taxon>Bacteria</taxon>
        <taxon>Pseudomonadati</taxon>
        <taxon>Pseudomonadota</taxon>
        <taxon>Alphaproteobacteria</taxon>
        <taxon>Sphingomonadales</taxon>
        <taxon>Sphingomonadaceae</taxon>
        <taxon>Novosphingobium</taxon>
    </lineage>
</organism>
<dbReference type="PANTHER" id="PTHR43283">
    <property type="entry name" value="BETA-LACTAMASE-RELATED"/>
    <property type="match status" value="1"/>
</dbReference>
<dbReference type="PROSITE" id="PS51318">
    <property type="entry name" value="TAT"/>
    <property type="match status" value="1"/>
</dbReference>
<protein>
    <submittedName>
        <fullName evidence="2">Beta-lactamase family protein</fullName>
    </submittedName>
</protein>
<dbReference type="InterPro" id="IPR050789">
    <property type="entry name" value="Diverse_Enzym_Activities"/>
</dbReference>
<comment type="caution">
    <text evidence="2">The sequence shown here is derived from an EMBL/GenBank/DDBJ whole genome shotgun (WGS) entry which is preliminary data.</text>
</comment>
<gene>
    <name evidence="2" type="ORF">HHL27_02835</name>
</gene>
<dbReference type="RefSeq" id="WP_169491831.1">
    <property type="nucleotide sequence ID" value="NZ_JABBGM010000001.1"/>
</dbReference>
<dbReference type="InterPro" id="IPR001466">
    <property type="entry name" value="Beta-lactam-related"/>
</dbReference>
<dbReference type="SUPFAM" id="SSF56601">
    <property type="entry name" value="beta-lactamase/transpeptidase-like"/>
    <property type="match status" value="1"/>
</dbReference>
<dbReference type="PANTHER" id="PTHR43283:SF3">
    <property type="entry name" value="BETA-LACTAMASE FAMILY PROTEIN (AFU_ORTHOLOGUE AFUA_5G07500)"/>
    <property type="match status" value="1"/>
</dbReference>
<dbReference type="Gene3D" id="3.40.710.10">
    <property type="entry name" value="DD-peptidase/beta-lactamase superfamily"/>
    <property type="match status" value="1"/>
</dbReference>
<reference evidence="2 3" key="1">
    <citation type="submission" date="2020-04" db="EMBL/GenBank/DDBJ databases">
        <title>Novosphingobium sp. TW-4 isolated from soil.</title>
        <authorList>
            <person name="Dahal R.H."/>
            <person name="Chaudhary D.K."/>
        </authorList>
    </citation>
    <scope>NUCLEOTIDE SEQUENCE [LARGE SCALE GENOMIC DNA]</scope>
    <source>
        <strain evidence="2 3">TW-4</strain>
    </source>
</reference>
<dbReference type="InterPro" id="IPR006311">
    <property type="entry name" value="TAT_signal"/>
</dbReference>
<sequence length="435" mass="45852">MTISRRELLRSGAVLGAGLTLAPRWAWAVDTATDRAAAVGNYPQVASLVDRYATQGKLSGLVATAGWGEAPMEVIARGAGTKGDAHPIGPDSLFRIYSMTKPVTGMAAMILVGEGRLGLDQPLADIIPAFARMQVLVSPDAPVDHVRPATTAITIRHLLTHTSGLGYTIIQKGPIKEAYEKAGIVPGQVSRVPVPGLFFGKAAPNLAEFAERLAGLPLVYEPGTRWSYSVSLDLLGRVIEIVAGMPFDTFLRQRIFGPAGMTSTSFTVPANQAARLTTNYGLLGDVAVPLDPARTSVYLDKPAFPFGGAGLVSSPRDYDRFLMMLANGGRLGRTRVMDEAAVRLGTSNLLPPAAVVEDRFVKSGGFGAGGRVGLGQDAGTFGWAGAAGTVGFVNTRIGLRAGLYTQYMPADALPVQDEFRAAMLADVLARMKRAA</sequence>
<evidence type="ECO:0000259" key="1">
    <source>
        <dbReference type="Pfam" id="PF00144"/>
    </source>
</evidence>
<accession>A0A7Y0BLE3</accession>
<dbReference type="AlphaFoldDB" id="A0A7Y0BLE3"/>
<dbReference type="InterPro" id="IPR012338">
    <property type="entry name" value="Beta-lactam/transpept-like"/>
</dbReference>
<dbReference type="Pfam" id="PF00144">
    <property type="entry name" value="Beta-lactamase"/>
    <property type="match status" value="1"/>
</dbReference>
<keyword evidence="3" id="KW-1185">Reference proteome</keyword>
<name>A0A7Y0BLE3_9SPHN</name>
<evidence type="ECO:0000313" key="3">
    <source>
        <dbReference type="Proteomes" id="UP000583556"/>
    </source>
</evidence>
<dbReference type="Proteomes" id="UP000583556">
    <property type="component" value="Unassembled WGS sequence"/>
</dbReference>
<evidence type="ECO:0000313" key="2">
    <source>
        <dbReference type="EMBL" id="NML92606.1"/>
    </source>
</evidence>
<proteinExistence type="predicted"/>